<dbReference type="AlphaFoldDB" id="A0A3N1PEG2"/>
<comment type="caution">
    <text evidence="1">The sequence shown here is derived from an EMBL/GenBank/DDBJ whole genome shotgun (WGS) entry which is preliminary data.</text>
</comment>
<protein>
    <submittedName>
        <fullName evidence="1">Uncharacterized protein</fullName>
    </submittedName>
</protein>
<organism evidence="1 2">
    <name type="scientific">Gallaecimonas pentaromativorans</name>
    <dbReference type="NCBI Taxonomy" id="584787"/>
    <lineage>
        <taxon>Bacteria</taxon>
        <taxon>Pseudomonadati</taxon>
        <taxon>Pseudomonadota</taxon>
        <taxon>Gammaproteobacteria</taxon>
        <taxon>Enterobacterales</taxon>
        <taxon>Gallaecimonadaceae</taxon>
        <taxon>Gallaecimonas</taxon>
    </lineage>
</organism>
<dbReference type="Proteomes" id="UP000268033">
    <property type="component" value="Unassembled WGS sequence"/>
</dbReference>
<proteinExistence type="predicted"/>
<keyword evidence="2" id="KW-1185">Reference proteome</keyword>
<reference evidence="1 2" key="1">
    <citation type="submission" date="2018-11" db="EMBL/GenBank/DDBJ databases">
        <title>Genomic Encyclopedia of Type Strains, Phase IV (KMG-IV): sequencing the most valuable type-strain genomes for metagenomic binning, comparative biology and taxonomic classification.</title>
        <authorList>
            <person name="Goeker M."/>
        </authorList>
    </citation>
    <scope>NUCLEOTIDE SEQUENCE [LARGE SCALE GENOMIC DNA]</scope>
    <source>
        <strain evidence="1 2">DSM 21945</strain>
    </source>
</reference>
<dbReference type="EMBL" id="RJUL01000001">
    <property type="protein sequence ID" value="ROQ30364.1"/>
    <property type="molecule type" value="Genomic_DNA"/>
</dbReference>
<dbReference type="RefSeq" id="WP_123420279.1">
    <property type="nucleotide sequence ID" value="NZ_RJUL01000001.1"/>
</dbReference>
<name>A0A3N1PEG2_9GAMM</name>
<sequence>MDDFLAQIYLEQAKQECERCFHSIQIMNAITQRKVEDDFFQHALDLIHHAAAVSRIFWPPGGRNKQSTKRAHRRGQVLRDMLQLQSGHAVQNRSLRDHFEHFDERLDDWVENSKNRNIVHRLFGPRSAIGGDAIQDSDIIHHFDPATNIFGFRGEHYNIQELATGLDDIYQKTVAKIAELDANKALQRTSR</sequence>
<gene>
    <name evidence="1" type="ORF">EDC28_10150</name>
</gene>
<evidence type="ECO:0000313" key="2">
    <source>
        <dbReference type="Proteomes" id="UP000268033"/>
    </source>
</evidence>
<evidence type="ECO:0000313" key="1">
    <source>
        <dbReference type="EMBL" id="ROQ30364.1"/>
    </source>
</evidence>
<accession>A0A3N1PEG2</accession>